<feature type="transmembrane region" description="Helical" evidence="1">
    <location>
        <begin position="35"/>
        <end position="56"/>
    </location>
</feature>
<feature type="transmembrane region" description="Helical" evidence="1">
    <location>
        <begin position="207"/>
        <end position="226"/>
    </location>
</feature>
<feature type="transmembrane region" description="Helical" evidence="1">
    <location>
        <begin position="287"/>
        <end position="306"/>
    </location>
</feature>
<evidence type="ECO:0000313" key="2">
    <source>
        <dbReference type="EMBL" id="QTT61030.1"/>
    </source>
</evidence>
<feature type="transmembrane region" description="Helical" evidence="1">
    <location>
        <begin position="156"/>
        <end position="176"/>
    </location>
</feature>
<sequence length="423" mass="52782">MIIREQRFIRHETCHYYLNDILVWEDSSFLLSLDIFFYFFYFLSNFINNYFSLFLYTHHSFIDFITLKLIDHESILLLNYLFFTDLYFFLSTVYLKFFLLNSSFDFLFILFTLNTEIILIYYSFITYIQFFNINSNILVLYDVFSLNLFFSYFNFYIYLKWLIIFLFNVFLFFHIIHFNKFGLFIYLFLFRIYFFLISLAFENRIQFDLLYLMGILILFVWIIVLLSYDDIFTEIIELNHLFFIYYFLFIIFYLLYRYSLHYFAFLENSVSDGFTSLFILKQFVRDISNTFALFLRFFLLLFRLNIYDGLDDFLDSYYIFFIDFDEDSYFDELFFYNNFWFFFTDNHEDLVFYQLTEFEWFDDLFSKYFILWGKIFMFWGFILEEIFRISLAFYIFYLIIFEVHAVNNSYNETTVFSKLNIKL</sequence>
<accession>A0A8A9WN40</accession>
<feature type="transmembrane region" description="Helical" evidence="1">
    <location>
        <begin position="77"/>
        <end position="100"/>
    </location>
</feature>
<feature type="transmembrane region" description="Helical" evidence="1">
    <location>
        <begin position="183"/>
        <end position="201"/>
    </location>
</feature>
<geneLocation type="mitochondrion" evidence="2"/>
<dbReference type="EMBL" id="MT665958">
    <property type="protein sequence ID" value="QTT61030.1"/>
    <property type="molecule type" value="Genomic_DNA"/>
</dbReference>
<keyword evidence="1" id="KW-1133">Transmembrane helix</keyword>
<proteinExistence type="predicted"/>
<keyword evidence="1" id="KW-0472">Membrane</keyword>
<protein>
    <submittedName>
        <fullName evidence="2">Uncharacterized protein</fullName>
    </submittedName>
</protein>
<name>A0A8A9WN40_EUPAE</name>
<feature type="transmembrane region" description="Helical" evidence="1">
    <location>
        <begin position="389"/>
        <end position="406"/>
    </location>
</feature>
<keyword evidence="2" id="KW-0496">Mitochondrion</keyword>
<keyword evidence="1" id="KW-0812">Transmembrane</keyword>
<gene>
    <name evidence="2" type="primary">ORF113</name>
</gene>
<feature type="transmembrane region" description="Helical" evidence="1">
    <location>
        <begin position="238"/>
        <end position="256"/>
    </location>
</feature>
<dbReference type="AlphaFoldDB" id="A0A8A9WN40"/>
<reference evidence="2" key="1">
    <citation type="journal article" date="2021" name="Front. Mar. Sci.">
        <title>Molecular phylogenetic and evolutionary analyses of Euplotes species living in freshwater and marine habitats: a mitogenomic perspective.</title>
        <authorList>
            <person name="Huang N."/>
            <person name="Chen S."/>
            <person name="Miao M."/>
        </authorList>
    </citation>
    <scope>NUCLEOTIDE SEQUENCE</scope>
</reference>
<feature type="transmembrane region" description="Helical" evidence="1">
    <location>
        <begin position="106"/>
        <end position="124"/>
    </location>
</feature>
<evidence type="ECO:0000256" key="1">
    <source>
        <dbReference type="SAM" id="Phobius"/>
    </source>
</evidence>
<organism evidence="2">
    <name type="scientific">Euplotes aediculatus</name>
    <name type="common">Ciliate</name>
    <dbReference type="NCBI Taxonomy" id="5940"/>
    <lineage>
        <taxon>Eukaryota</taxon>
        <taxon>Sar</taxon>
        <taxon>Alveolata</taxon>
        <taxon>Ciliophora</taxon>
        <taxon>Intramacronucleata</taxon>
        <taxon>Spirotrichea</taxon>
        <taxon>Hypotrichia</taxon>
        <taxon>Euplotida</taxon>
        <taxon>Euplotidae</taxon>
        <taxon>Euplotes</taxon>
    </lineage>
</organism>